<evidence type="ECO:0000259" key="4">
    <source>
        <dbReference type="PROSITE" id="PS50883"/>
    </source>
</evidence>
<dbReference type="CDD" id="cd00130">
    <property type="entry name" value="PAS"/>
    <property type="match status" value="1"/>
</dbReference>
<dbReference type="Gene3D" id="3.30.450.20">
    <property type="entry name" value="PAS domain"/>
    <property type="match status" value="2"/>
</dbReference>
<dbReference type="InterPro" id="IPR001610">
    <property type="entry name" value="PAC"/>
</dbReference>
<feature type="transmembrane region" description="Helical" evidence="1">
    <location>
        <begin position="215"/>
        <end position="239"/>
    </location>
</feature>
<dbReference type="Gene3D" id="3.30.70.270">
    <property type="match status" value="1"/>
</dbReference>
<dbReference type="PROSITE" id="PS50883">
    <property type="entry name" value="EAL"/>
    <property type="match status" value="1"/>
</dbReference>
<dbReference type="PROSITE" id="PS50924">
    <property type="entry name" value="MHYT"/>
    <property type="match status" value="1"/>
</dbReference>
<dbReference type="SMART" id="SM00052">
    <property type="entry name" value="EAL"/>
    <property type="match status" value="1"/>
</dbReference>
<dbReference type="PROSITE" id="PS50113">
    <property type="entry name" value="PAC"/>
    <property type="match status" value="1"/>
</dbReference>
<gene>
    <name evidence="7" type="ORF">CFBP5473_22445</name>
    <name evidence="8" type="ORF">J5285_24695</name>
</gene>
<dbReference type="PANTHER" id="PTHR44757:SF2">
    <property type="entry name" value="BIOFILM ARCHITECTURE MAINTENANCE PROTEIN MBAA"/>
    <property type="match status" value="1"/>
</dbReference>
<dbReference type="SUPFAM" id="SSF141868">
    <property type="entry name" value="EAL domain-like"/>
    <property type="match status" value="1"/>
</dbReference>
<evidence type="ECO:0000259" key="2">
    <source>
        <dbReference type="PROSITE" id="PS50112"/>
    </source>
</evidence>
<feature type="transmembrane region" description="Helical" evidence="1">
    <location>
        <begin position="14"/>
        <end position="35"/>
    </location>
</feature>
<keyword evidence="7" id="KW-0614">Plasmid</keyword>
<feature type="domain" description="GGDEF" evidence="5">
    <location>
        <begin position="537"/>
        <end position="669"/>
    </location>
</feature>
<feature type="transmembrane region" description="Helical" evidence="1">
    <location>
        <begin position="84"/>
        <end position="106"/>
    </location>
</feature>
<dbReference type="InterPro" id="IPR000700">
    <property type="entry name" value="PAS-assoc_C"/>
</dbReference>
<reference evidence="8 10" key="2">
    <citation type="submission" date="2021-03" db="EMBL/GenBank/DDBJ databases">
        <title>Rapid diversification of plasmids in a genus of pathogenic and nitrogen fixing bacteria.</title>
        <authorList>
            <person name="Weisberg A.J."/>
            <person name="Miller M."/>
            <person name="Ream W."/>
            <person name="Grunwald N.J."/>
            <person name="Chang J.H."/>
        </authorList>
    </citation>
    <scope>NUCLEOTIDE SEQUENCE [LARGE SCALE GENOMIC DNA]</scope>
    <source>
        <strain evidence="8 10">AF3.44</strain>
        <plasmid evidence="8 10">unnamed1</plasmid>
    </source>
</reference>
<dbReference type="SMART" id="SM00086">
    <property type="entry name" value="PAC"/>
    <property type="match status" value="1"/>
</dbReference>
<dbReference type="PANTHER" id="PTHR44757">
    <property type="entry name" value="DIGUANYLATE CYCLASE DGCP"/>
    <property type="match status" value="1"/>
</dbReference>
<dbReference type="SMART" id="SM00267">
    <property type="entry name" value="GGDEF"/>
    <property type="match status" value="1"/>
</dbReference>
<keyword evidence="1" id="KW-0812">Transmembrane</keyword>
<dbReference type="EMBL" id="CP039693">
    <property type="protein sequence ID" value="QCJ00747.1"/>
    <property type="molecule type" value="Genomic_DNA"/>
</dbReference>
<dbReference type="SUPFAM" id="SSF55785">
    <property type="entry name" value="PYP-like sensor domain (PAS domain)"/>
    <property type="match status" value="2"/>
</dbReference>
<dbReference type="PROSITE" id="PS50112">
    <property type="entry name" value="PAS"/>
    <property type="match status" value="1"/>
</dbReference>
<evidence type="ECO:0000259" key="3">
    <source>
        <dbReference type="PROSITE" id="PS50113"/>
    </source>
</evidence>
<dbReference type="AlphaFoldDB" id="A0A4D7E3M6"/>
<keyword evidence="10" id="KW-1185">Reference proteome</keyword>
<dbReference type="InterPro" id="IPR035965">
    <property type="entry name" value="PAS-like_dom_sf"/>
</dbReference>
<dbReference type="SMART" id="SM00091">
    <property type="entry name" value="PAS"/>
    <property type="match status" value="2"/>
</dbReference>
<feature type="domain" description="EAL" evidence="4">
    <location>
        <begin position="678"/>
        <end position="926"/>
    </location>
</feature>
<geneLocation type="plasmid" evidence="7">
    <name>pAlCFBP5473</name>
</geneLocation>
<evidence type="ECO:0000259" key="6">
    <source>
        <dbReference type="PROSITE" id="PS50924"/>
    </source>
</evidence>
<dbReference type="KEGG" id="alf:CFBP5473_22445"/>
<evidence type="ECO:0000313" key="8">
    <source>
        <dbReference type="EMBL" id="QYA10750.1"/>
    </source>
</evidence>
<dbReference type="InterPro" id="IPR052155">
    <property type="entry name" value="Biofilm_reg_signaling"/>
</dbReference>
<evidence type="ECO:0000259" key="5">
    <source>
        <dbReference type="PROSITE" id="PS50887"/>
    </source>
</evidence>
<geneLocation type="plasmid" evidence="8 10">
    <name>unnamed1</name>
</geneLocation>
<feature type="domain" description="PAS" evidence="2">
    <location>
        <begin position="248"/>
        <end position="321"/>
    </location>
</feature>
<dbReference type="NCBIfam" id="TIGR00254">
    <property type="entry name" value="GGDEF"/>
    <property type="match status" value="1"/>
</dbReference>
<dbReference type="InterPro" id="IPR035919">
    <property type="entry name" value="EAL_sf"/>
</dbReference>
<dbReference type="Proteomes" id="UP000298545">
    <property type="component" value="Plasmid pAlCFBP5473"/>
</dbReference>
<dbReference type="Pfam" id="PF13426">
    <property type="entry name" value="PAS_9"/>
    <property type="match status" value="1"/>
</dbReference>
<keyword evidence="1" id="KW-0472">Membrane</keyword>
<dbReference type="OrthoDB" id="9814202at2"/>
<dbReference type="InterPro" id="IPR043128">
    <property type="entry name" value="Rev_trsase/Diguanyl_cyclase"/>
</dbReference>
<accession>A0A4D7E3M6</accession>
<dbReference type="Pfam" id="PF12860">
    <property type="entry name" value="PAS_7"/>
    <property type="match status" value="1"/>
</dbReference>
<reference evidence="7 9" key="1">
    <citation type="submission" date="2019-04" db="EMBL/GenBank/DDBJ databases">
        <title>Complete genome sequence of Agrobacterium larrymoorei CFBP5473.</title>
        <authorList>
            <person name="Haryono M."/>
            <person name="Chou L."/>
            <person name="Lin Y.-C."/>
            <person name="Lai E.-M."/>
            <person name="Kuo C.-H."/>
        </authorList>
    </citation>
    <scope>NUCLEOTIDE SEQUENCE [LARGE SCALE GENOMIC DNA]</scope>
    <source>
        <strain evidence="7 9">CFBP5473</strain>
        <plasmid evidence="7">pAlCFBP5473</plasmid>
        <plasmid evidence="9">palcfbp5473</plasmid>
    </source>
</reference>
<evidence type="ECO:0000313" key="10">
    <source>
        <dbReference type="Proteomes" id="UP000826513"/>
    </source>
</evidence>
<dbReference type="Proteomes" id="UP000826513">
    <property type="component" value="Plasmid unnamed1"/>
</dbReference>
<name>A0A4D7E3M6_9HYPH</name>
<dbReference type="CDD" id="cd01948">
    <property type="entry name" value="EAL"/>
    <property type="match status" value="1"/>
</dbReference>
<evidence type="ECO:0000313" key="9">
    <source>
        <dbReference type="Proteomes" id="UP000298545"/>
    </source>
</evidence>
<dbReference type="EMBL" id="CP072170">
    <property type="protein sequence ID" value="QYA10750.1"/>
    <property type="molecule type" value="Genomic_DNA"/>
</dbReference>
<sequence>MSAIAYCLAYQHNLWLVLLAGALCFLSNLGSMLFLRAAGRSISYQRWTWICVMGFAGGFGIWSTHFVAMLAYDPGIVVGYDRDLTLLSLAVAFASTFTAGAVILVLPRSQGTIAAGLIFGFGVASMHFVGMAGMEVPGELVWDRNLVIASLTISWIAATIGFSISNTIVLSDKRIVTAASFLSLGIVLMHFTAMGALTLSPGINPVAHQGLSKSFLLIMIMLVSLSFLASGISAVTIAVRAARKALASEANFDVLVRGVTDYAIYMLDPTGVVTNWNAGAERFKGYKASEIIGSNFSIFYSQEDQKNGLPEHALHLARKNGRFEAEGLRYRKDGSSFYANVLIQPVYDDKGHQLGFAKITRDITEQKADRDRIVAVTRNLDLALENMIQGICLFDANEKLILSNQRYRSLFSFDDEFLKPGVSYWEIVRRGYEIALPDDPGFEERARAHYRKHIEAIRSGQNSLIHKMDGDHSILANFNLVVDGGWVATFEDITDRIRSEEHIAFLAKHDSLTKLPNRSALNDFLDYEVSVATRNNGHVAVIGVDLNKFKMINDQIGHHVGDKVLVELATRLSKLLKQNEMVARVGGDEFAAIKRYTDISEVQDFAERLSEALSIPVTLDHHKLTTGASIGVALFPEDGDAPDVLLANADLAMYRSKNSLTQKICFYDGNMDELARDRAKLAKDLWLGIENNEFHLHYQVQKSVLTGRITGYEVLLRWHHPERGNVSPVDFIGVAEECGAILPIGEWVLRQACHEAASWPNDLKVAVNLSPVQIAHADTVSLVISVLKETGLDPRRLELEITENSIIVDKQRAMNALNLIKALGVSIAIDDFGTGYSSLELLRSFPFDKIKLDRSFMVELQESDEARAMVRAILSLGQGLRIPVLAEGVETNEQLDILRTEGCQEAQGYLLGRPMPMAQQALAQVA</sequence>
<organism evidence="7 9">
    <name type="scientific">Agrobacterium larrymoorei</name>
    <dbReference type="NCBI Taxonomy" id="160699"/>
    <lineage>
        <taxon>Bacteria</taxon>
        <taxon>Pseudomonadati</taxon>
        <taxon>Pseudomonadota</taxon>
        <taxon>Alphaproteobacteria</taxon>
        <taxon>Hyphomicrobiales</taxon>
        <taxon>Rhizobiaceae</taxon>
        <taxon>Rhizobium/Agrobacterium group</taxon>
        <taxon>Agrobacterium</taxon>
    </lineage>
</organism>
<feature type="domain" description="MHYT" evidence="6">
    <location>
        <begin position="12"/>
        <end position="200"/>
    </location>
</feature>
<dbReference type="RefSeq" id="WP_027674902.1">
    <property type="nucleotide sequence ID" value="NZ_CP039693.1"/>
</dbReference>
<dbReference type="NCBIfam" id="TIGR00229">
    <property type="entry name" value="sensory_box"/>
    <property type="match status" value="1"/>
</dbReference>
<evidence type="ECO:0000313" key="7">
    <source>
        <dbReference type="EMBL" id="QCJ00747.1"/>
    </source>
</evidence>
<dbReference type="GO" id="GO:0016020">
    <property type="term" value="C:membrane"/>
    <property type="evidence" value="ECO:0007669"/>
    <property type="project" value="UniProtKB-UniRule"/>
</dbReference>
<dbReference type="PROSITE" id="PS50887">
    <property type="entry name" value="GGDEF"/>
    <property type="match status" value="1"/>
</dbReference>
<dbReference type="CDD" id="cd01949">
    <property type="entry name" value="GGDEF"/>
    <property type="match status" value="1"/>
</dbReference>
<dbReference type="InterPro" id="IPR000014">
    <property type="entry name" value="PAS"/>
</dbReference>
<dbReference type="SUPFAM" id="SSF55073">
    <property type="entry name" value="Nucleotide cyclase"/>
    <property type="match status" value="1"/>
</dbReference>
<dbReference type="InterPro" id="IPR000160">
    <property type="entry name" value="GGDEF_dom"/>
</dbReference>
<feature type="transmembrane region" description="Helical" evidence="1">
    <location>
        <begin position="146"/>
        <end position="169"/>
    </location>
</feature>
<feature type="transmembrane region" description="Helical" evidence="1">
    <location>
        <begin position="181"/>
        <end position="203"/>
    </location>
</feature>
<feature type="transmembrane region" description="Helical" evidence="1">
    <location>
        <begin position="47"/>
        <end position="72"/>
    </location>
</feature>
<dbReference type="Pfam" id="PF00990">
    <property type="entry name" value="GGDEF"/>
    <property type="match status" value="1"/>
</dbReference>
<geneLocation type="plasmid" evidence="9">
    <name>palcfbp5473</name>
</geneLocation>
<feature type="domain" description="PAC" evidence="3">
    <location>
        <begin position="323"/>
        <end position="375"/>
    </location>
</feature>
<proteinExistence type="predicted"/>
<feature type="transmembrane region" description="Helical" evidence="1">
    <location>
        <begin position="113"/>
        <end position="134"/>
    </location>
</feature>
<dbReference type="Pfam" id="PF03707">
    <property type="entry name" value="MHYT"/>
    <property type="match status" value="2"/>
</dbReference>
<dbReference type="STRING" id="1367849.GCA_000518585_02117"/>
<dbReference type="InterPro" id="IPR005330">
    <property type="entry name" value="MHYT_dom"/>
</dbReference>
<dbReference type="Pfam" id="PF00563">
    <property type="entry name" value="EAL"/>
    <property type="match status" value="1"/>
</dbReference>
<keyword evidence="1" id="KW-1133">Transmembrane helix</keyword>
<dbReference type="Gene3D" id="3.20.20.450">
    <property type="entry name" value="EAL domain"/>
    <property type="match status" value="1"/>
</dbReference>
<dbReference type="InterPro" id="IPR029787">
    <property type="entry name" value="Nucleotide_cyclase"/>
</dbReference>
<evidence type="ECO:0000256" key="1">
    <source>
        <dbReference type="PROSITE-ProRule" id="PRU00244"/>
    </source>
</evidence>
<protein>
    <submittedName>
        <fullName evidence="7">EAL domain-containing protein</fullName>
    </submittedName>
</protein>
<dbReference type="InterPro" id="IPR001633">
    <property type="entry name" value="EAL_dom"/>
</dbReference>